<reference evidence="10 11" key="1">
    <citation type="submission" date="2021-04" db="EMBL/GenBank/DDBJ databases">
        <title>Genome analysis of Polyangium sp.</title>
        <authorList>
            <person name="Li Y."/>
            <person name="Wang J."/>
        </authorList>
    </citation>
    <scope>NUCLEOTIDE SEQUENCE [LARGE SCALE GENOMIC DNA]</scope>
    <source>
        <strain evidence="10 11">SDU14</strain>
    </source>
</reference>
<dbReference type="InterPro" id="IPR050245">
    <property type="entry name" value="PrsA_foldase"/>
</dbReference>
<accession>A0A9X3X2L8</accession>
<dbReference type="Proteomes" id="UP001151081">
    <property type="component" value="Unassembled WGS sequence"/>
</dbReference>
<feature type="signal peptide" evidence="8">
    <location>
        <begin position="1"/>
        <end position="21"/>
    </location>
</feature>
<dbReference type="SUPFAM" id="SSF54534">
    <property type="entry name" value="FKBP-like"/>
    <property type="match status" value="1"/>
</dbReference>
<keyword evidence="5 6" id="KW-0413">Isomerase</keyword>
<evidence type="ECO:0000256" key="4">
    <source>
        <dbReference type="ARBA" id="ARBA00023110"/>
    </source>
</evidence>
<dbReference type="PANTHER" id="PTHR47245:SF1">
    <property type="entry name" value="FOLDASE PROTEIN PRSA"/>
    <property type="match status" value="1"/>
</dbReference>
<dbReference type="PROSITE" id="PS50198">
    <property type="entry name" value="PPIC_PPIASE_2"/>
    <property type="match status" value="1"/>
</dbReference>
<evidence type="ECO:0000256" key="6">
    <source>
        <dbReference type="PROSITE-ProRule" id="PRU00278"/>
    </source>
</evidence>
<evidence type="ECO:0000256" key="3">
    <source>
        <dbReference type="ARBA" id="ARBA00022729"/>
    </source>
</evidence>
<keyword evidence="11" id="KW-1185">Reference proteome</keyword>
<dbReference type="EMBL" id="JAGTJJ010000002">
    <property type="protein sequence ID" value="MDC3980236.1"/>
    <property type="molecule type" value="Genomic_DNA"/>
</dbReference>
<keyword evidence="4 6" id="KW-0697">Rotamase</keyword>
<comment type="catalytic activity">
    <reaction evidence="1">
        <text>[protein]-peptidylproline (omega=180) = [protein]-peptidylproline (omega=0)</text>
        <dbReference type="Rhea" id="RHEA:16237"/>
        <dbReference type="Rhea" id="RHEA-COMP:10747"/>
        <dbReference type="Rhea" id="RHEA-COMP:10748"/>
        <dbReference type="ChEBI" id="CHEBI:83833"/>
        <dbReference type="ChEBI" id="CHEBI:83834"/>
        <dbReference type="EC" id="5.2.1.8"/>
    </reaction>
</comment>
<dbReference type="Gene3D" id="3.10.50.40">
    <property type="match status" value="1"/>
</dbReference>
<dbReference type="EC" id="5.2.1.8" evidence="2"/>
<gene>
    <name evidence="10" type="ORF">KEG57_07010</name>
</gene>
<evidence type="ECO:0000256" key="7">
    <source>
        <dbReference type="SAM" id="MobiDB-lite"/>
    </source>
</evidence>
<evidence type="ECO:0000256" key="1">
    <source>
        <dbReference type="ARBA" id="ARBA00000971"/>
    </source>
</evidence>
<dbReference type="PROSITE" id="PS51257">
    <property type="entry name" value="PROKAR_LIPOPROTEIN"/>
    <property type="match status" value="1"/>
</dbReference>
<evidence type="ECO:0000259" key="9">
    <source>
        <dbReference type="PROSITE" id="PS50198"/>
    </source>
</evidence>
<feature type="domain" description="PpiC" evidence="9">
    <location>
        <begin position="65"/>
        <end position="172"/>
    </location>
</feature>
<dbReference type="PANTHER" id="PTHR47245">
    <property type="entry name" value="PEPTIDYLPROLYL ISOMERASE"/>
    <property type="match status" value="1"/>
</dbReference>
<dbReference type="InterPro" id="IPR046357">
    <property type="entry name" value="PPIase_dom_sf"/>
</dbReference>
<sequence>MRIPMLSPRSLLLLVPALLLACQDPRPPAPAPATSAAPAAAPSPTPAPTAAPTPEKTAAAPEKPPEWITAQHVLVAYKGAKNAPKTVTRSKADAKKRAEEVAGKAKAGEDFTALVKEYSDDAATVERLGSLGKFKADGMVKPFSDAAFALKVDETSGVVETPFGFHVIKRNQ</sequence>
<comment type="caution">
    <text evidence="10">The sequence shown here is derived from an EMBL/GenBank/DDBJ whole genome shotgun (WGS) entry which is preliminary data.</text>
</comment>
<evidence type="ECO:0000313" key="10">
    <source>
        <dbReference type="EMBL" id="MDC3980236.1"/>
    </source>
</evidence>
<evidence type="ECO:0000256" key="5">
    <source>
        <dbReference type="ARBA" id="ARBA00023235"/>
    </source>
</evidence>
<proteinExistence type="predicted"/>
<dbReference type="RefSeq" id="WP_272458307.1">
    <property type="nucleotide sequence ID" value="NZ_JAGTJJ010000002.1"/>
</dbReference>
<feature type="region of interest" description="Disordered" evidence="7">
    <location>
        <begin position="25"/>
        <end position="65"/>
    </location>
</feature>
<dbReference type="InterPro" id="IPR000297">
    <property type="entry name" value="PPIase_PpiC"/>
</dbReference>
<feature type="chain" id="PRO_5040822208" description="peptidylprolyl isomerase" evidence="8">
    <location>
        <begin position="22"/>
        <end position="172"/>
    </location>
</feature>
<feature type="compositionally biased region" description="Low complexity" evidence="7">
    <location>
        <begin position="52"/>
        <end position="61"/>
    </location>
</feature>
<evidence type="ECO:0000256" key="2">
    <source>
        <dbReference type="ARBA" id="ARBA00013194"/>
    </source>
</evidence>
<evidence type="ECO:0000256" key="8">
    <source>
        <dbReference type="SAM" id="SignalP"/>
    </source>
</evidence>
<evidence type="ECO:0000313" key="11">
    <source>
        <dbReference type="Proteomes" id="UP001151081"/>
    </source>
</evidence>
<dbReference type="GO" id="GO:0003755">
    <property type="term" value="F:peptidyl-prolyl cis-trans isomerase activity"/>
    <property type="evidence" value="ECO:0007669"/>
    <property type="project" value="UniProtKB-KW"/>
</dbReference>
<feature type="compositionally biased region" description="Pro residues" evidence="7">
    <location>
        <begin position="41"/>
        <end position="51"/>
    </location>
</feature>
<protein>
    <recommendedName>
        <fullName evidence="2">peptidylprolyl isomerase</fullName>
        <ecNumber evidence="2">5.2.1.8</ecNumber>
    </recommendedName>
</protein>
<name>A0A9X3X2L8_9BACT</name>
<keyword evidence="3 8" id="KW-0732">Signal</keyword>
<dbReference type="Pfam" id="PF13616">
    <property type="entry name" value="Rotamase_3"/>
    <property type="match status" value="1"/>
</dbReference>
<dbReference type="AlphaFoldDB" id="A0A9X3X2L8"/>
<organism evidence="10 11">
    <name type="scientific">Polyangium jinanense</name>
    <dbReference type="NCBI Taxonomy" id="2829994"/>
    <lineage>
        <taxon>Bacteria</taxon>
        <taxon>Pseudomonadati</taxon>
        <taxon>Myxococcota</taxon>
        <taxon>Polyangia</taxon>
        <taxon>Polyangiales</taxon>
        <taxon>Polyangiaceae</taxon>
        <taxon>Polyangium</taxon>
    </lineage>
</organism>